<gene>
    <name evidence="4" type="ORF">IFK94_04440</name>
</gene>
<dbReference type="NCBIfam" id="TIGR01777">
    <property type="entry name" value="yfcH"/>
    <property type="match status" value="1"/>
</dbReference>
<protein>
    <submittedName>
        <fullName evidence="4">TIGR01777 family protein</fullName>
    </submittedName>
</protein>
<comment type="caution">
    <text evidence="4">The sequence shown here is derived from an EMBL/GenBank/DDBJ whole genome shotgun (WGS) entry which is preliminary data.</text>
</comment>
<sequence>MNVLITGATGLVGRNLSKLLTGKGHSVVPLVRGKRQAGLPWWDPAGGKIDLSPCKHLDAVVHLAGENVAGRWTEKRKKNIRDSRVDGTKLLAEALAALRSPPRTFLQASAVGYYGNRGDEMLDEGSDSGSGFLADTCVAWEAAGEAAEMARIRRVRMRIGVVLTPEGGALKRMLPPFRFGLGGPVGSGRQYVPWISLHDVVSAIEFLLTDSAVSGVVNLTAPVPATQKEMAGALGRSLNRPAFLPLPAFVVEKLFGEMGKDLLLSSTRALPKRLMEAGFDFRDSSLDDSMSRILATPPPAAQP</sequence>
<dbReference type="InterPro" id="IPR036291">
    <property type="entry name" value="NAD(P)-bd_dom_sf"/>
</dbReference>
<dbReference type="InterPro" id="IPR013549">
    <property type="entry name" value="DUF1731"/>
</dbReference>
<evidence type="ECO:0000256" key="1">
    <source>
        <dbReference type="ARBA" id="ARBA00009353"/>
    </source>
</evidence>
<reference evidence="4 5" key="1">
    <citation type="submission" date="2020-08" db="EMBL/GenBank/DDBJ databases">
        <title>Acidobacteriota in marine sediments use diverse sulfur dissimilation pathways.</title>
        <authorList>
            <person name="Wasmund K."/>
        </authorList>
    </citation>
    <scope>NUCLEOTIDE SEQUENCE [LARGE SCALE GENOMIC DNA]</scope>
    <source>
        <strain evidence="4">MAG AM4</strain>
    </source>
</reference>
<evidence type="ECO:0000313" key="4">
    <source>
        <dbReference type="EMBL" id="MBD3867356.1"/>
    </source>
</evidence>
<dbReference type="Proteomes" id="UP000648239">
    <property type="component" value="Unassembled WGS sequence"/>
</dbReference>
<name>A0A8J6XW35_9BACT</name>
<comment type="similarity">
    <text evidence="1">Belongs to the NAD(P)-dependent epimerase/dehydratase family. SDR39U1 subfamily.</text>
</comment>
<evidence type="ECO:0000313" key="5">
    <source>
        <dbReference type="Proteomes" id="UP000648239"/>
    </source>
</evidence>
<dbReference type="CDD" id="cd05242">
    <property type="entry name" value="SDR_a8"/>
    <property type="match status" value="1"/>
</dbReference>
<organism evidence="4 5">
    <name type="scientific">Candidatus Polarisedimenticola svalbardensis</name>
    <dbReference type="NCBI Taxonomy" id="2886004"/>
    <lineage>
        <taxon>Bacteria</taxon>
        <taxon>Pseudomonadati</taxon>
        <taxon>Acidobacteriota</taxon>
        <taxon>Candidatus Polarisedimenticolia</taxon>
        <taxon>Candidatus Polarisedimenticolales</taxon>
        <taxon>Candidatus Polarisedimenticolaceae</taxon>
        <taxon>Candidatus Polarisedimenticola</taxon>
    </lineage>
</organism>
<dbReference type="SUPFAM" id="SSF51735">
    <property type="entry name" value="NAD(P)-binding Rossmann-fold domains"/>
    <property type="match status" value="1"/>
</dbReference>
<feature type="domain" description="DUF1731" evidence="3">
    <location>
        <begin position="246"/>
        <end position="289"/>
    </location>
</feature>
<dbReference type="Pfam" id="PF08338">
    <property type="entry name" value="DUF1731"/>
    <property type="match status" value="1"/>
</dbReference>
<dbReference type="PANTHER" id="PTHR11092">
    <property type="entry name" value="SUGAR NUCLEOTIDE EPIMERASE RELATED"/>
    <property type="match status" value="1"/>
</dbReference>
<dbReference type="AlphaFoldDB" id="A0A8J6XW35"/>
<feature type="domain" description="NAD-dependent epimerase/dehydratase" evidence="2">
    <location>
        <begin position="3"/>
        <end position="218"/>
    </location>
</feature>
<proteinExistence type="inferred from homology"/>
<dbReference type="Gene3D" id="3.40.50.720">
    <property type="entry name" value="NAD(P)-binding Rossmann-like Domain"/>
    <property type="match status" value="1"/>
</dbReference>
<dbReference type="InterPro" id="IPR010099">
    <property type="entry name" value="SDR39U1"/>
</dbReference>
<evidence type="ECO:0000259" key="2">
    <source>
        <dbReference type="Pfam" id="PF01370"/>
    </source>
</evidence>
<dbReference type="PANTHER" id="PTHR11092:SF0">
    <property type="entry name" value="EPIMERASE FAMILY PROTEIN SDR39U1"/>
    <property type="match status" value="1"/>
</dbReference>
<dbReference type="InterPro" id="IPR001509">
    <property type="entry name" value="Epimerase_deHydtase"/>
</dbReference>
<dbReference type="Pfam" id="PF01370">
    <property type="entry name" value="Epimerase"/>
    <property type="match status" value="1"/>
</dbReference>
<evidence type="ECO:0000259" key="3">
    <source>
        <dbReference type="Pfam" id="PF08338"/>
    </source>
</evidence>
<accession>A0A8J6XW35</accession>
<dbReference type="EMBL" id="JACXWD010000009">
    <property type="protein sequence ID" value="MBD3867356.1"/>
    <property type="molecule type" value="Genomic_DNA"/>
</dbReference>